<sequence length="201" mass="22776">MKIRKKKAVEQYSPIPYLTAVLNCAFWVLYGLPFVHPNSLLVVTINGTGLILELIYLALFFIYSSNELKMKVLKVLISELASIAVIAVMVLTTTHTHNKRTLIVGVLCIVFSICLYVSPLSVMKLVIETKSVKYMPFWLSLTSFLNGLCWTFYALIKFDIFILIPNGLGAVLGFLQLLLYSWYCRCTPTEDPEEKQHEISA</sequence>
<comment type="similarity">
    <text evidence="2">Belongs to the SWEET sugar transporter family.</text>
</comment>
<dbReference type="Proteomes" id="UP000236161">
    <property type="component" value="Unassembled WGS sequence"/>
</dbReference>
<dbReference type="FunFam" id="1.20.1280.290:FF:000002">
    <property type="entry name" value="Bidirectional sugar transporter SWEET"/>
    <property type="match status" value="1"/>
</dbReference>
<keyword evidence="9 12" id="KW-0472">Membrane</keyword>
<feature type="transmembrane region" description="Helical" evidence="12">
    <location>
        <begin position="75"/>
        <end position="96"/>
    </location>
</feature>
<comment type="function">
    <text evidence="10">Mediates both low-affinity uptake and efflux of sugar across the plasma membrane.</text>
</comment>
<reference evidence="13 14" key="1">
    <citation type="journal article" date="2017" name="Nature">
        <title>The Apostasia genome and the evolution of orchids.</title>
        <authorList>
            <person name="Zhang G.Q."/>
            <person name="Liu K.W."/>
            <person name="Li Z."/>
            <person name="Lohaus R."/>
            <person name="Hsiao Y.Y."/>
            <person name="Niu S.C."/>
            <person name="Wang J.Y."/>
            <person name="Lin Y.C."/>
            <person name="Xu Q."/>
            <person name="Chen L.J."/>
            <person name="Yoshida K."/>
            <person name="Fujiwara S."/>
            <person name="Wang Z.W."/>
            <person name="Zhang Y.Q."/>
            <person name="Mitsuda N."/>
            <person name="Wang M."/>
            <person name="Liu G.H."/>
            <person name="Pecoraro L."/>
            <person name="Huang H.X."/>
            <person name="Xiao X.J."/>
            <person name="Lin M."/>
            <person name="Wu X.Y."/>
            <person name="Wu W.L."/>
            <person name="Chen Y.Y."/>
            <person name="Chang S.B."/>
            <person name="Sakamoto S."/>
            <person name="Ohme-Takagi M."/>
            <person name="Yagi M."/>
            <person name="Zeng S.J."/>
            <person name="Shen C.Y."/>
            <person name="Yeh C.M."/>
            <person name="Luo Y.B."/>
            <person name="Tsai W.C."/>
            <person name="Van de Peer Y."/>
            <person name="Liu Z.J."/>
        </authorList>
    </citation>
    <scope>NUCLEOTIDE SEQUENCE [LARGE SCALE GENOMIC DNA]</scope>
    <source>
        <strain evidence="14">cv. Shenzhen</strain>
        <tissue evidence="13">Stem</tissue>
    </source>
</reference>
<evidence type="ECO:0000256" key="1">
    <source>
        <dbReference type="ARBA" id="ARBA00004651"/>
    </source>
</evidence>
<evidence type="ECO:0000256" key="7">
    <source>
        <dbReference type="ARBA" id="ARBA00022737"/>
    </source>
</evidence>
<keyword evidence="5 13" id="KW-0762">Sugar transport</keyword>
<gene>
    <name evidence="13" type="primary">SWEET6B</name>
    <name evidence="13" type="ORF">AXF42_Ash014212</name>
</gene>
<dbReference type="AlphaFoldDB" id="A0A2I0A185"/>
<evidence type="ECO:0000256" key="4">
    <source>
        <dbReference type="ARBA" id="ARBA00022475"/>
    </source>
</evidence>
<evidence type="ECO:0000256" key="12">
    <source>
        <dbReference type="SAM" id="Phobius"/>
    </source>
</evidence>
<protein>
    <submittedName>
        <fullName evidence="13">Bidirectional sugar transporter SWEET6b</fullName>
    </submittedName>
</protein>
<dbReference type="InterPro" id="IPR047664">
    <property type="entry name" value="SWEET"/>
</dbReference>
<evidence type="ECO:0000256" key="8">
    <source>
        <dbReference type="ARBA" id="ARBA00022989"/>
    </source>
</evidence>
<dbReference type="Pfam" id="PF03083">
    <property type="entry name" value="MtN3_slv"/>
    <property type="match status" value="2"/>
</dbReference>
<dbReference type="GO" id="GO:0005886">
    <property type="term" value="C:plasma membrane"/>
    <property type="evidence" value="ECO:0007669"/>
    <property type="project" value="UniProtKB-SubCell"/>
</dbReference>
<keyword evidence="14" id="KW-1185">Reference proteome</keyword>
<keyword evidence="3" id="KW-0813">Transport</keyword>
<dbReference type="PANTHER" id="PTHR10791:SF30">
    <property type="entry name" value="SUGAR TRANSPORTER SWEET1"/>
    <property type="match status" value="1"/>
</dbReference>
<feature type="transmembrane region" description="Helical" evidence="12">
    <location>
        <begin position="102"/>
        <end position="122"/>
    </location>
</feature>
<evidence type="ECO:0000256" key="9">
    <source>
        <dbReference type="ARBA" id="ARBA00023136"/>
    </source>
</evidence>
<proteinExistence type="inferred from homology"/>
<evidence type="ECO:0000256" key="6">
    <source>
        <dbReference type="ARBA" id="ARBA00022692"/>
    </source>
</evidence>
<feature type="transmembrane region" description="Helical" evidence="12">
    <location>
        <begin position="12"/>
        <end position="34"/>
    </location>
</feature>
<comment type="subunit">
    <text evidence="11">Forms homooligomers and/or heterooligomers.</text>
</comment>
<evidence type="ECO:0000256" key="5">
    <source>
        <dbReference type="ARBA" id="ARBA00022597"/>
    </source>
</evidence>
<keyword evidence="6 12" id="KW-0812">Transmembrane</keyword>
<dbReference type="EMBL" id="KZ452039">
    <property type="protein sequence ID" value="PKA49310.1"/>
    <property type="molecule type" value="Genomic_DNA"/>
</dbReference>
<feature type="transmembrane region" description="Helical" evidence="12">
    <location>
        <begin position="162"/>
        <end position="183"/>
    </location>
</feature>
<dbReference type="OrthoDB" id="409725at2759"/>
<name>A0A2I0A185_9ASPA</name>
<comment type="subcellular location">
    <subcellularLocation>
        <location evidence="1">Cell membrane</location>
        <topology evidence="1">Multi-pass membrane protein</topology>
    </subcellularLocation>
</comment>
<dbReference type="PANTHER" id="PTHR10791">
    <property type="entry name" value="RAG1-ACTIVATING PROTEIN 1"/>
    <property type="match status" value="1"/>
</dbReference>
<organism evidence="13 14">
    <name type="scientific">Apostasia shenzhenica</name>
    <dbReference type="NCBI Taxonomy" id="1088818"/>
    <lineage>
        <taxon>Eukaryota</taxon>
        <taxon>Viridiplantae</taxon>
        <taxon>Streptophyta</taxon>
        <taxon>Embryophyta</taxon>
        <taxon>Tracheophyta</taxon>
        <taxon>Spermatophyta</taxon>
        <taxon>Magnoliopsida</taxon>
        <taxon>Liliopsida</taxon>
        <taxon>Asparagales</taxon>
        <taxon>Orchidaceae</taxon>
        <taxon>Apostasioideae</taxon>
        <taxon>Apostasia</taxon>
    </lineage>
</organism>
<keyword evidence="8 12" id="KW-1133">Transmembrane helix</keyword>
<evidence type="ECO:0000256" key="3">
    <source>
        <dbReference type="ARBA" id="ARBA00022448"/>
    </source>
</evidence>
<evidence type="ECO:0000256" key="11">
    <source>
        <dbReference type="ARBA" id="ARBA00038715"/>
    </source>
</evidence>
<keyword evidence="4" id="KW-1003">Cell membrane</keyword>
<dbReference type="Gene3D" id="1.20.1280.290">
    <property type="match status" value="2"/>
</dbReference>
<evidence type="ECO:0000256" key="10">
    <source>
        <dbReference type="ARBA" id="ARBA00037238"/>
    </source>
</evidence>
<keyword evidence="7" id="KW-0677">Repeat</keyword>
<evidence type="ECO:0000313" key="14">
    <source>
        <dbReference type="Proteomes" id="UP000236161"/>
    </source>
</evidence>
<dbReference type="InterPro" id="IPR004316">
    <property type="entry name" value="SWEET_rpt"/>
</dbReference>
<dbReference type="GO" id="GO:0051119">
    <property type="term" value="F:sugar transmembrane transporter activity"/>
    <property type="evidence" value="ECO:0007669"/>
    <property type="project" value="InterPro"/>
</dbReference>
<evidence type="ECO:0000313" key="13">
    <source>
        <dbReference type="EMBL" id="PKA49310.1"/>
    </source>
</evidence>
<accession>A0A2I0A185</accession>
<evidence type="ECO:0000256" key="2">
    <source>
        <dbReference type="ARBA" id="ARBA00007809"/>
    </source>
</evidence>
<feature type="transmembrane region" description="Helical" evidence="12">
    <location>
        <begin position="134"/>
        <end position="156"/>
    </location>
</feature>
<feature type="transmembrane region" description="Helical" evidence="12">
    <location>
        <begin position="40"/>
        <end position="63"/>
    </location>
</feature>